<evidence type="ECO:0000256" key="1">
    <source>
        <dbReference type="SAM" id="Coils"/>
    </source>
</evidence>
<feature type="domain" description="Dynein heavy chain coiled coil stalk" evidence="2">
    <location>
        <begin position="106"/>
        <end position="305"/>
    </location>
</feature>
<dbReference type="Proteomes" id="UP000694408">
    <property type="component" value="Unplaced"/>
</dbReference>
<dbReference type="AlphaFoldDB" id="A0A8C5IWT4"/>
<dbReference type="OMA" id="MESICKM"/>
<reference evidence="4" key="1">
    <citation type="submission" date="2025-08" db="UniProtKB">
        <authorList>
            <consortium name="Ensembl"/>
        </authorList>
    </citation>
    <scope>IDENTIFICATION</scope>
</reference>
<evidence type="ECO:0008006" key="6">
    <source>
        <dbReference type="Google" id="ProtNLM"/>
    </source>
</evidence>
<dbReference type="Pfam" id="PF12777">
    <property type="entry name" value="MT"/>
    <property type="match status" value="1"/>
</dbReference>
<protein>
    <recommendedName>
        <fullName evidence="6">Dynein axonemal heavy chain 3</fullName>
    </recommendedName>
</protein>
<dbReference type="Gene3D" id="3.40.50.300">
    <property type="entry name" value="P-loop containing nucleotide triphosphate hydrolases"/>
    <property type="match status" value="1"/>
</dbReference>
<name>A0A8C5IWT4_JUNHY</name>
<dbReference type="GO" id="GO:0030286">
    <property type="term" value="C:dynein complex"/>
    <property type="evidence" value="ECO:0007669"/>
    <property type="project" value="InterPro"/>
</dbReference>
<evidence type="ECO:0000259" key="2">
    <source>
        <dbReference type="Pfam" id="PF12777"/>
    </source>
</evidence>
<reference evidence="4" key="2">
    <citation type="submission" date="2025-09" db="UniProtKB">
        <authorList>
            <consortium name="Ensembl"/>
        </authorList>
    </citation>
    <scope>IDENTIFICATION</scope>
</reference>
<feature type="domain" description="Dynein heavy chain ATP-binding dynein motor region" evidence="3">
    <location>
        <begin position="333"/>
        <end position="436"/>
    </location>
</feature>
<dbReference type="GO" id="GO:0045505">
    <property type="term" value="F:dynein intermediate chain binding"/>
    <property type="evidence" value="ECO:0007669"/>
    <property type="project" value="InterPro"/>
</dbReference>
<sequence>VRDLSVGYYATLRRHNYVTPTSYVELILTFKSLLSRKREEVDMMRTRYLMGLEKLDFAASQVIKFHCIIIDVNFSYYVSKYFFQLEHACIEPDFSLICHIGKMIEDFWGPAKKLLSDIKFLDRLKTYDKDNIPPPIMKKIREKFMNHPDFQPDVVKNVSSACEGLCKWVRAMEVYDRVQKVVAPKRVRLQEAEAILDVQMQKLQVKQAELKEVVDRLQALQDEFDEMNNKKIELENNIERCSLKLVRAEQLISGLGGEKDRWTEAARLLGIQYIDLVGDVLLSSGTVAYLGAFTVDYRLQCQKQWQELCIEKNIPCSSDFSLSNTLGDPVKIRAWQIAGLPVDSFSIDNGVIVYNSRRWALMIDPQRQANKWIKNMEKTNKLSVIKLSDTHYVRTLETALQLGTPVLLENIGEELDAFLEPILLKQTFKQQGIILHLISKKQFVLLKCIAGVSL</sequence>
<feature type="coiled-coil region" evidence="1">
    <location>
        <begin position="189"/>
        <end position="251"/>
    </location>
</feature>
<dbReference type="InterPro" id="IPR024743">
    <property type="entry name" value="Dynein_HC_stalk"/>
</dbReference>
<dbReference type="FunFam" id="3.40.50.300:FF:004788">
    <property type="entry name" value="Uncharacterized protein"/>
    <property type="match status" value="1"/>
</dbReference>
<organism evidence="4 5">
    <name type="scientific">Junco hyemalis</name>
    <name type="common">Dark-eyed junco</name>
    <dbReference type="NCBI Taxonomy" id="40217"/>
    <lineage>
        <taxon>Eukaryota</taxon>
        <taxon>Metazoa</taxon>
        <taxon>Chordata</taxon>
        <taxon>Craniata</taxon>
        <taxon>Vertebrata</taxon>
        <taxon>Euteleostomi</taxon>
        <taxon>Archelosauria</taxon>
        <taxon>Archosauria</taxon>
        <taxon>Dinosauria</taxon>
        <taxon>Saurischia</taxon>
        <taxon>Theropoda</taxon>
        <taxon>Coelurosauria</taxon>
        <taxon>Aves</taxon>
        <taxon>Neognathae</taxon>
        <taxon>Neoaves</taxon>
        <taxon>Telluraves</taxon>
        <taxon>Australaves</taxon>
        <taxon>Passeriformes</taxon>
        <taxon>Passerellidae</taxon>
        <taxon>Junco</taxon>
    </lineage>
</organism>
<dbReference type="Ensembl" id="ENSJHYT00000010208.1">
    <property type="protein sequence ID" value="ENSJHYP00000008399.1"/>
    <property type="gene ID" value="ENSJHYG00000006654.1"/>
</dbReference>
<dbReference type="GO" id="GO:0007018">
    <property type="term" value="P:microtubule-based movement"/>
    <property type="evidence" value="ECO:0007669"/>
    <property type="project" value="InterPro"/>
</dbReference>
<proteinExistence type="predicted"/>
<evidence type="ECO:0000313" key="5">
    <source>
        <dbReference type="Proteomes" id="UP000694408"/>
    </source>
</evidence>
<dbReference type="InterPro" id="IPR027417">
    <property type="entry name" value="P-loop_NTPase"/>
</dbReference>
<dbReference type="Pfam" id="PF12781">
    <property type="entry name" value="AAA_9"/>
    <property type="match status" value="1"/>
</dbReference>
<keyword evidence="1" id="KW-0175">Coiled coil</keyword>
<dbReference type="Gene3D" id="1.20.920.20">
    <property type="match status" value="2"/>
</dbReference>
<dbReference type="PANTHER" id="PTHR22878:SF71">
    <property type="entry name" value="DYNEIN, AXONEMAL, HEAVY CHAIN 3"/>
    <property type="match status" value="1"/>
</dbReference>
<evidence type="ECO:0000313" key="4">
    <source>
        <dbReference type="Ensembl" id="ENSJHYP00000008399.1"/>
    </source>
</evidence>
<dbReference type="GO" id="GO:0051959">
    <property type="term" value="F:dynein light intermediate chain binding"/>
    <property type="evidence" value="ECO:0007669"/>
    <property type="project" value="InterPro"/>
</dbReference>
<dbReference type="InterPro" id="IPR026983">
    <property type="entry name" value="DHC"/>
</dbReference>
<accession>A0A8C5IWT4</accession>
<evidence type="ECO:0000259" key="3">
    <source>
        <dbReference type="Pfam" id="PF12781"/>
    </source>
</evidence>
<dbReference type="PANTHER" id="PTHR22878">
    <property type="entry name" value="DYNEIN HEAVY CHAIN 6, AXONEMAL-LIKE-RELATED"/>
    <property type="match status" value="1"/>
</dbReference>
<dbReference type="InterPro" id="IPR035706">
    <property type="entry name" value="AAA_9"/>
</dbReference>
<keyword evidence="5" id="KW-1185">Reference proteome</keyword>